<gene>
    <name evidence="2" type="ORF">HJG44_05025</name>
</gene>
<organism evidence="2 3">
    <name type="scientific">Enterovirga aerilata</name>
    <dbReference type="NCBI Taxonomy" id="2730920"/>
    <lineage>
        <taxon>Bacteria</taxon>
        <taxon>Pseudomonadati</taxon>
        <taxon>Pseudomonadota</taxon>
        <taxon>Alphaproteobacteria</taxon>
        <taxon>Hyphomicrobiales</taxon>
        <taxon>Methylobacteriaceae</taxon>
        <taxon>Enterovirga</taxon>
    </lineage>
</organism>
<dbReference type="Proteomes" id="UP000564885">
    <property type="component" value="Unassembled WGS sequence"/>
</dbReference>
<dbReference type="InterPro" id="IPR037401">
    <property type="entry name" value="SnoaL-like"/>
</dbReference>
<dbReference type="RefSeq" id="WP_171217182.1">
    <property type="nucleotide sequence ID" value="NZ_JABEPP010000001.1"/>
</dbReference>
<evidence type="ECO:0000259" key="1">
    <source>
        <dbReference type="Pfam" id="PF12680"/>
    </source>
</evidence>
<dbReference type="SUPFAM" id="SSF54427">
    <property type="entry name" value="NTF2-like"/>
    <property type="match status" value="1"/>
</dbReference>
<dbReference type="PANTHER" id="PTHR41252">
    <property type="entry name" value="BLR2505 PROTEIN"/>
    <property type="match status" value="1"/>
</dbReference>
<dbReference type="AlphaFoldDB" id="A0A849I6P4"/>
<feature type="domain" description="SnoaL-like" evidence="1">
    <location>
        <begin position="11"/>
        <end position="117"/>
    </location>
</feature>
<dbReference type="PANTHER" id="PTHR41252:SF1">
    <property type="entry name" value="BLR2505 PROTEIN"/>
    <property type="match status" value="1"/>
</dbReference>
<proteinExistence type="predicted"/>
<dbReference type="InterPro" id="IPR032710">
    <property type="entry name" value="NTF2-like_dom_sf"/>
</dbReference>
<dbReference type="Gene3D" id="3.10.450.50">
    <property type="match status" value="1"/>
</dbReference>
<keyword evidence="3" id="KW-1185">Reference proteome</keyword>
<dbReference type="Pfam" id="PF12680">
    <property type="entry name" value="SnoaL_2"/>
    <property type="match status" value="1"/>
</dbReference>
<comment type="caution">
    <text evidence="2">The sequence shown here is derived from an EMBL/GenBank/DDBJ whole genome shotgun (WGS) entry which is preliminary data.</text>
</comment>
<sequence>MADKAALERVIREIYDARIRGDVDGILRHTAESVEFSIAGCGASSAIPCSVTGQAPLRDLMRHLISAFEFRNGRILDLMIDGDRAIVHWRVHVKAPASGEEAHTELVDLIRFSGEKVLSFRQFADTALASRLLAPTRQAAAEAG</sequence>
<evidence type="ECO:0000313" key="3">
    <source>
        <dbReference type="Proteomes" id="UP000564885"/>
    </source>
</evidence>
<protein>
    <submittedName>
        <fullName evidence="2">Nuclear transport factor 2 family protein</fullName>
    </submittedName>
</protein>
<evidence type="ECO:0000313" key="2">
    <source>
        <dbReference type="EMBL" id="NNM71760.1"/>
    </source>
</evidence>
<accession>A0A849I6P4</accession>
<dbReference type="EMBL" id="JABEPP010000001">
    <property type="protein sequence ID" value="NNM71760.1"/>
    <property type="molecule type" value="Genomic_DNA"/>
</dbReference>
<name>A0A849I6P4_9HYPH</name>
<reference evidence="2 3" key="1">
    <citation type="submission" date="2020-04" db="EMBL/GenBank/DDBJ databases">
        <title>Enterovirga sp. isolate from soil.</title>
        <authorList>
            <person name="Chea S."/>
            <person name="Kim D.-U."/>
        </authorList>
    </citation>
    <scope>NUCLEOTIDE SEQUENCE [LARGE SCALE GENOMIC DNA]</scope>
    <source>
        <strain evidence="2 3">DB1703</strain>
    </source>
</reference>